<dbReference type="EMBL" id="CADEAL010004193">
    <property type="protein sequence ID" value="CAB1453969.1"/>
    <property type="molecule type" value="Genomic_DNA"/>
</dbReference>
<gene>
    <name evidence="1" type="ORF">PLEPLA_LOCUS41729</name>
</gene>
<sequence length="111" mass="12539">MSRLTAPESNVAHSANTIYDWNLQLFIDPGESLLLYSSMTSQVLDSNALMGLYSEDDNSLEPPPPLISNRSWFPLPPRPHCHLVINRAESHLGSRQPIRAHQSHWLRPSGR</sequence>
<dbReference type="Proteomes" id="UP001153269">
    <property type="component" value="Unassembled WGS sequence"/>
</dbReference>
<dbReference type="AlphaFoldDB" id="A0A9N7VQR5"/>
<protein>
    <submittedName>
        <fullName evidence="1">Uncharacterized protein</fullName>
    </submittedName>
</protein>
<proteinExistence type="predicted"/>
<keyword evidence="2" id="KW-1185">Reference proteome</keyword>
<evidence type="ECO:0000313" key="1">
    <source>
        <dbReference type="EMBL" id="CAB1453969.1"/>
    </source>
</evidence>
<comment type="caution">
    <text evidence="1">The sequence shown here is derived from an EMBL/GenBank/DDBJ whole genome shotgun (WGS) entry which is preliminary data.</text>
</comment>
<organism evidence="1 2">
    <name type="scientific">Pleuronectes platessa</name>
    <name type="common">European plaice</name>
    <dbReference type="NCBI Taxonomy" id="8262"/>
    <lineage>
        <taxon>Eukaryota</taxon>
        <taxon>Metazoa</taxon>
        <taxon>Chordata</taxon>
        <taxon>Craniata</taxon>
        <taxon>Vertebrata</taxon>
        <taxon>Euteleostomi</taxon>
        <taxon>Actinopterygii</taxon>
        <taxon>Neopterygii</taxon>
        <taxon>Teleostei</taxon>
        <taxon>Neoteleostei</taxon>
        <taxon>Acanthomorphata</taxon>
        <taxon>Carangaria</taxon>
        <taxon>Pleuronectiformes</taxon>
        <taxon>Pleuronectoidei</taxon>
        <taxon>Pleuronectidae</taxon>
        <taxon>Pleuronectes</taxon>
    </lineage>
</organism>
<accession>A0A9N7VQR5</accession>
<name>A0A9N7VQR5_PLEPL</name>
<evidence type="ECO:0000313" key="2">
    <source>
        <dbReference type="Proteomes" id="UP001153269"/>
    </source>
</evidence>
<reference evidence="1" key="1">
    <citation type="submission" date="2020-03" db="EMBL/GenBank/DDBJ databases">
        <authorList>
            <person name="Weist P."/>
        </authorList>
    </citation>
    <scope>NUCLEOTIDE SEQUENCE</scope>
</reference>